<dbReference type="SMART" id="SM00275">
    <property type="entry name" value="G_alpha"/>
    <property type="match status" value="1"/>
</dbReference>
<keyword evidence="8" id="KW-0449">Lipoprotein</keyword>
<dbReference type="GO" id="GO:0001664">
    <property type="term" value="F:G protein-coupled receptor binding"/>
    <property type="evidence" value="ECO:0007669"/>
    <property type="project" value="TreeGrafter"/>
</dbReference>
<gene>
    <name evidence="11" type="ORF">PENTCL1PPCAC_24372</name>
</gene>
<dbReference type="Pfam" id="PF00503">
    <property type="entry name" value="G-alpha"/>
    <property type="match status" value="1"/>
</dbReference>
<feature type="non-terminal residue" evidence="11">
    <location>
        <position position="266"/>
    </location>
</feature>
<evidence type="ECO:0000256" key="4">
    <source>
        <dbReference type="ARBA" id="ARBA00022842"/>
    </source>
</evidence>
<dbReference type="InterPro" id="IPR027417">
    <property type="entry name" value="P-loop_NTPase"/>
</dbReference>
<evidence type="ECO:0000313" key="12">
    <source>
        <dbReference type="Proteomes" id="UP001432027"/>
    </source>
</evidence>
<dbReference type="Gene3D" id="3.40.50.300">
    <property type="entry name" value="P-loop containing nucleotide triphosphate hydrolases"/>
    <property type="match status" value="1"/>
</dbReference>
<keyword evidence="4 10" id="KW-0460">Magnesium</keyword>
<keyword evidence="5 9" id="KW-0342">GTP-binding</keyword>
<dbReference type="PANTHER" id="PTHR10218:SF245">
    <property type="entry name" value="GUANINE NUCLEOTIDE-BINDING PROTEIN ALPHA-2 SUBUNIT-RELATED"/>
    <property type="match status" value="1"/>
</dbReference>
<keyword evidence="3 9" id="KW-0547">Nucleotide-binding</keyword>
<feature type="binding site" evidence="9">
    <location>
        <begin position="92"/>
        <end position="98"/>
    </location>
    <ligand>
        <name>GTP</name>
        <dbReference type="ChEBI" id="CHEBI:37565"/>
    </ligand>
</feature>
<accession>A0AAV5U725</accession>
<protein>
    <submittedName>
        <fullName evidence="11">Uncharacterized protein</fullName>
    </submittedName>
</protein>
<evidence type="ECO:0000256" key="10">
    <source>
        <dbReference type="PIRSR" id="PIRSR601019-2"/>
    </source>
</evidence>
<evidence type="ECO:0000256" key="7">
    <source>
        <dbReference type="ARBA" id="ARBA00023224"/>
    </source>
</evidence>
<keyword evidence="2 10" id="KW-0479">Metal-binding</keyword>
<dbReference type="GO" id="GO:0005834">
    <property type="term" value="C:heterotrimeric G-protein complex"/>
    <property type="evidence" value="ECO:0007669"/>
    <property type="project" value="TreeGrafter"/>
</dbReference>
<organism evidence="11 12">
    <name type="scientific">Pristionchus entomophagus</name>
    <dbReference type="NCBI Taxonomy" id="358040"/>
    <lineage>
        <taxon>Eukaryota</taxon>
        <taxon>Metazoa</taxon>
        <taxon>Ecdysozoa</taxon>
        <taxon>Nematoda</taxon>
        <taxon>Chromadorea</taxon>
        <taxon>Rhabditida</taxon>
        <taxon>Rhabditina</taxon>
        <taxon>Diplogasteromorpha</taxon>
        <taxon>Diplogasteroidea</taxon>
        <taxon>Neodiplogasteridae</taxon>
        <taxon>Pristionchus</taxon>
    </lineage>
</organism>
<feature type="binding site" evidence="10">
    <location>
        <position position="98"/>
    </location>
    <ligand>
        <name>Mg(2+)</name>
        <dbReference type="ChEBI" id="CHEBI:18420"/>
    </ligand>
</feature>
<keyword evidence="1" id="KW-0519">Myristate</keyword>
<evidence type="ECO:0000256" key="5">
    <source>
        <dbReference type="ARBA" id="ARBA00023134"/>
    </source>
</evidence>
<dbReference type="GO" id="GO:0005737">
    <property type="term" value="C:cytoplasm"/>
    <property type="evidence" value="ECO:0007669"/>
    <property type="project" value="TreeGrafter"/>
</dbReference>
<dbReference type="PROSITE" id="PS51882">
    <property type="entry name" value="G_ALPHA"/>
    <property type="match status" value="1"/>
</dbReference>
<sequence length="266" mass="30898">SDLYEGGVSLHLLFDKEAEEAYALVKSAITRKELRISLAMKAALTDLWDNRTIQRVFTRRHEVQIADNIAYFMSHIERISEANYSPSNEDFLHLRTRTTGISETRITVKDGLRSTPFIFYDVGGQRSERRKWTNAFDQVNAIIFLSAISEFDQVLSEDKTMNRLMESMEVFKSVVSNPFFASATLILFLNKIDLFKEKIKKKSINILFKEYGGPMEYFYMLRHIKGEFLRIAKVHRVFDDDFDGGDAFEAADDRRRVYVHETCAID</sequence>
<proteinExistence type="predicted"/>
<dbReference type="FunFam" id="3.40.50.300:FF:003800">
    <property type="entry name" value="Guanine nucleotide-binding protein G(k) subunit alpha"/>
    <property type="match status" value="1"/>
</dbReference>
<keyword evidence="6" id="KW-0564">Palmitate</keyword>
<evidence type="ECO:0000256" key="9">
    <source>
        <dbReference type="PIRSR" id="PIRSR601019-1"/>
    </source>
</evidence>
<dbReference type="InterPro" id="IPR001019">
    <property type="entry name" value="Gprotein_alpha_su"/>
</dbReference>
<reference evidence="11" key="1">
    <citation type="submission" date="2023-10" db="EMBL/GenBank/DDBJ databases">
        <title>Genome assembly of Pristionchus species.</title>
        <authorList>
            <person name="Yoshida K."/>
            <person name="Sommer R.J."/>
        </authorList>
    </citation>
    <scope>NUCLEOTIDE SEQUENCE</scope>
    <source>
        <strain evidence="11">RS0144</strain>
    </source>
</reference>
<dbReference type="GO" id="GO:0031683">
    <property type="term" value="F:G-protein beta/gamma-subunit complex binding"/>
    <property type="evidence" value="ECO:0007669"/>
    <property type="project" value="InterPro"/>
</dbReference>
<dbReference type="EMBL" id="BTSX01000005">
    <property type="protein sequence ID" value="GMT02198.1"/>
    <property type="molecule type" value="Genomic_DNA"/>
</dbReference>
<name>A0AAV5U725_9BILA</name>
<evidence type="ECO:0000256" key="2">
    <source>
        <dbReference type="ARBA" id="ARBA00022723"/>
    </source>
</evidence>
<dbReference type="PRINTS" id="PR00318">
    <property type="entry name" value="GPROTEINA"/>
</dbReference>
<dbReference type="InterPro" id="IPR011025">
    <property type="entry name" value="GproteinA_insert"/>
</dbReference>
<dbReference type="SUPFAM" id="SSF52540">
    <property type="entry name" value="P-loop containing nucleoside triphosphate hydrolases"/>
    <property type="match status" value="1"/>
</dbReference>
<dbReference type="PANTHER" id="PTHR10218">
    <property type="entry name" value="GTP-BINDING PROTEIN ALPHA SUBUNIT"/>
    <property type="match status" value="1"/>
</dbReference>
<comment type="caution">
    <text evidence="11">The sequence shown here is derived from an EMBL/GenBank/DDBJ whole genome shotgun (WGS) entry which is preliminary data.</text>
</comment>
<feature type="binding site" evidence="9">
    <location>
        <begin position="121"/>
        <end position="125"/>
    </location>
    <ligand>
        <name>GTP</name>
        <dbReference type="ChEBI" id="CHEBI:37565"/>
    </ligand>
</feature>
<dbReference type="GO" id="GO:0007188">
    <property type="term" value="P:adenylate cyclase-modulating G protein-coupled receptor signaling pathway"/>
    <property type="evidence" value="ECO:0007669"/>
    <property type="project" value="TreeGrafter"/>
</dbReference>
<evidence type="ECO:0000256" key="1">
    <source>
        <dbReference type="ARBA" id="ARBA00022707"/>
    </source>
</evidence>
<dbReference type="GO" id="GO:0005525">
    <property type="term" value="F:GTP binding"/>
    <property type="evidence" value="ECO:0007669"/>
    <property type="project" value="UniProtKB-KW"/>
</dbReference>
<keyword evidence="7" id="KW-0807">Transducer</keyword>
<dbReference type="CDD" id="cd00066">
    <property type="entry name" value="G-alpha"/>
    <property type="match status" value="1"/>
</dbReference>
<dbReference type="Gene3D" id="1.10.400.10">
    <property type="entry name" value="GI Alpha 1, domain 2-like"/>
    <property type="match status" value="1"/>
</dbReference>
<evidence type="ECO:0000256" key="3">
    <source>
        <dbReference type="ARBA" id="ARBA00022741"/>
    </source>
</evidence>
<dbReference type="SUPFAM" id="SSF47895">
    <property type="entry name" value="Transducin (alpha subunit), insertion domain"/>
    <property type="match status" value="1"/>
</dbReference>
<evidence type="ECO:0000313" key="11">
    <source>
        <dbReference type="EMBL" id="GMT02198.1"/>
    </source>
</evidence>
<evidence type="ECO:0000256" key="6">
    <source>
        <dbReference type="ARBA" id="ARBA00023139"/>
    </source>
</evidence>
<feature type="binding site" evidence="9">
    <location>
        <begin position="190"/>
        <end position="193"/>
    </location>
    <ligand>
        <name>GTP</name>
        <dbReference type="ChEBI" id="CHEBI:37565"/>
    </ligand>
</feature>
<dbReference type="GO" id="GO:0003924">
    <property type="term" value="F:GTPase activity"/>
    <property type="evidence" value="ECO:0007669"/>
    <property type="project" value="InterPro"/>
</dbReference>
<keyword evidence="12" id="KW-1185">Reference proteome</keyword>
<dbReference type="Proteomes" id="UP001432027">
    <property type="component" value="Unassembled WGS sequence"/>
</dbReference>
<dbReference type="GO" id="GO:0046872">
    <property type="term" value="F:metal ion binding"/>
    <property type="evidence" value="ECO:0007669"/>
    <property type="project" value="UniProtKB-KW"/>
</dbReference>
<dbReference type="AlphaFoldDB" id="A0AAV5U725"/>
<feature type="non-terminal residue" evidence="11">
    <location>
        <position position="1"/>
    </location>
</feature>
<evidence type="ECO:0000256" key="8">
    <source>
        <dbReference type="ARBA" id="ARBA00023288"/>
    </source>
</evidence>